<feature type="compositionally biased region" description="Polar residues" evidence="1">
    <location>
        <begin position="173"/>
        <end position="185"/>
    </location>
</feature>
<keyword evidence="3" id="KW-1185">Reference proteome</keyword>
<evidence type="ECO:0000313" key="2">
    <source>
        <dbReference type="EMBL" id="EPE36060.1"/>
    </source>
</evidence>
<sequence>MVNSGLRLPYVKHHNHSTSSLERHKLDELSIPSRAKLPVFLVGEHTASLFPPFEFDLAQQDNREENINRSRSRTGSLTSHIYDDLPLSPICGTVPNTFVYDDHPLVSPRPPLGSSMKTWPQMNRGDVPLTQSMEASQQYMRVSAMSERLLPLHYEQLQQSSAFSDSSSEYSQKSPLSDPNNRSSWTSLRGKSWLDYRTNPAEGGQLSPTSQPAVFSSYQQYPETNMTSASSDRLEPRKPRAIQPPRPAPPEVRSSEQITSVYDMLNTRPSDFGIEQRAQPSHEVEPVADRTQSKSPTSLETVNSSKQYQQLTIGTKPSTKRSKVHFSPTIQKRANSLLEGARESFARGVDEISSPVTSRGSQTFFHSPTSSDYQGSPTPTANTPLTPFPDFHSTSQPHFFPSTDPIPESSEAEDKPSALVSPKVPKYRKFGWSTGKHPLKSPHPDYNGTSKTMSYGTAEEDKVDTASSKDGGVLSIIANTTMRIAGLSSSRNEKKRKNSGLIITNHQRTYQGPATPFPLSANESQAYRNMNTSPPTENGVAAGIATTLRGVAGWKTKEERRERKEKKLQAEKEERRREILSRGIKLAGQPTKNLGPMGIDEVPYITPASVPKPPVDTEMRGALYESPPSSAVTIKPGIAGIGASSPATPSSFTNRFGPVGGPLPLSAGGFGNGNASGDVPNYNYSPGVSPTLAPVPDGTEWL</sequence>
<feature type="region of interest" description="Disordered" evidence="1">
    <location>
        <begin position="349"/>
        <end position="420"/>
    </location>
</feature>
<dbReference type="KEGG" id="glz:GLAREA_05398"/>
<dbReference type="Proteomes" id="UP000016922">
    <property type="component" value="Unassembled WGS sequence"/>
</dbReference>
<feature type="compositionally biased region" description="Polar residues" evidence="1">
    <location>
        <begin position="354"/>
        <end position="385"/>
    </location>
</feature>
<dbReference type="HOGENOM" id="CLU_392801_0_0_1"/>
<reference evidence="2 3" key="1">
    <citation type="journal article" date="2013" name="BMC Genomics">
        <title>Genomics-driven discovery of the pneumocandin biosynthetic gene cluster in the fungus Glarea lozoyensis.</title>
        <authorList>
            <person name="Chen L."/>
            <person name="Yue Q."/>
            <person name="Zhang X."/>
            <person name="Xiang M."/>
            <person name="Wang C."/>
            <person name="Li S."/>
            <person name="Che Y."/>
            <person name="Ortiz-Lopez F.J."/>
            <person name="Bills G.F."/>
            <person name="Liu X."/>
            <person name="An Z."/>
        </authorList>
    </citation>
    <scope>NUCLEOTIDE SEQUENCE [LARGE SCALE GENOMIC DNA]</scope>
    <source>
        <strain evidence="3">ATCC 20868 / MF5171</strain>
    </source>
</reference>
<feature type="compositionally biased region" description="Basic and acidic residues" evidence="1">
    <location>
        <begin position="280"/>
        <end position="292"/>
    </location>
</feature>
<dbReference type="EMBL" id="KE145353">
    <property type="protein sequence ID" value="EPE36060.1"/>
    <property type="molecule type" value="Genomic_DNA"/>
</dbReference>
<feature type="region of interest" description="Disordered" evidence="1">
    <location>
        <begin position="162"/>
        <end position="185"/>
    </location>
</feature>
<evidence type="ECO:0000256" key="1">
    <source>
        <dbReference type="SAM" id="MobiDB-lite"/>
    </source>
</evidence>
<protein>
    <submittedName>
        <fullName evidence="2">Uncharacterized protein</fullName>
    </submittedName>
</protein>
<feature type="region of interest" description="Disordered" evidence="1">
    <location>
        <begin position="277"/>
        <end position="328"/>
    </location>
</feature>
<evidence type="ECO:0000313" key="3">
    <source>
        <dbReference type="Proteomes" id="UP000016922"/>
    </source>
</evidence>
<dbReference type="RefSeq" id="XP_008076878.1">
    <property type="nucleotide sequence ID" value="XM_008078687.1"/>
</dbReference>
<dbReference type="GeneID" id="19464452"/>
<proteinExistence type="predicted"/>
<dbReference type="OrthoDB" id="10589129at2759"/>
<feature type="compositionally biased region" description="Low complexity" evidence="1">
    <location>
        <begin position="162"/>
        <end position="172"/>
    </location>
</feature>
<gene>
    <name evidence="2" type="ORF">GLAREA_05398</name>
</gene>
<organism evidence="2 3">
    <name type="scientific">Glarea lozoyensis (strain ATCC 20868 / MF5171)</name>
    <dbReference type="NCBI Taxonomy" id="1116229"/>
    <lineage>
        <taxon>Eukaryota</taxon>
        <taxon>Fungi</taxon>
        <taxon>Dikarya</taxon>
        <taxon>Ascomycota</taxon>
        <taxon>Pezizomycotina</taxon>
        <taxon>Leotiomycetes</taxon>
        <taxon>Helotiales</taxon>
        <taxon>Helotiaceae</taxon>
        <taxon>Glarea</taxon>
    </lineage>
</organism>
<feature type="region of interest" description="Disordered" evidence="1">
    <location>
        <begin position="668"/>
        <end position="702"/>
    </location>
</feature>
<accession>S3DE77</accession>
<name>S3DE77_GLAL2</name>
<dbReference type="AlphaFoldDB" id="S3DE77"/>
<feature type="region of interest" description="Disordered" evidence="1">
    <location>
        <begin position="223"/>
        <end position="255"/>
    </location>
</feature>
<feature type="compositionally biased region" description="Polar residues" evidence="1">
    <location>
        <begin position="293"/>
        <end position="317"/>
    </location>
</feature>